<reference evidence="2 3" key="2">
    <citation type="submission" date="2014-03" db="EMBL/GenBank/DDBJ databases">
        <title>Draft Genome Sequences of Four Burkholderia Strains.</title>
        <authorList>
            <person name="Liu X.Y."/>
            <person name="Li C.X."/>
            <person name="Xu J.H."/>
        </authorList>
    </citation>
    <scope>NUCLEOTIDE SEQUENCE [LARGE SCALE GENOMIC DNA]</scope>
    <source>
        <strain evidence="2 3">R27</strain>
    </source>
</reference>
<organism evidence="2 3">
    <name type="scientific">Caballeronia grimmiae</name>
    <dbReference type="NCBI Taxonomy" id="1071679"/>
    <lineage>
        <taxon>Bacteria</taxon>
        <taxon>Pseudomonadati</taxon>
        <taxon>Pseudomonadota</taxon>
        <taxon>Betaproteobacteria</taxon>
        <taxon>Burkholderiales</taxon>
        <taxon>Burkholderiaceae</taxon>
        <taxon>Caballeronia</taxon>
    </lineage>
</organism>
<dbReference type="GO" id="GO:0000287">
    <property type="term" value="F:magnesium ion binding"/>
    <property type="evidence" value="ECO:0007669"/>
    <property type="project" value="InterPro"/>
</dbReference>
<keyword evidence="4" id="KW-1185">Reference proteome</keyword>
<protein>
    <recommendedName>
        <fullName evidence="5">4'-phosphopantetheinyl transferase</fullName>
    </recommendedName>
</protein>
<accession>A0A069PHC2</accession>
<reference evidence="4" key="3">
    <citation type="journal article" date="2019" name="Int. J. Syst. Evol. Microbiol.">
        <title>The Global Catalogue of Microorganisms (GCM) 10K type strain sequencing project: providing services to taxonomists for standard genome sequencing and annotation.</title>
        <authorList>
            <consortium name="The Broad Institute Genomics Platform"/>
            <consortium name="The Broad Institute Genome Sequencing Center for Infectious Disease"/>
            <person name="Wu L."/>
            <person name="Ma J."/>
        </authorList>
    </citation>
    <scope>NUCLEOTIDE SEQUENCE [LARGE SCALE GENOMIC DNA]</scope>
    <source>
        <strain evidence="4">CGMCC 1.11013</strain>
    </source>
</reference>
<evidence type="ECO:0008006" key="5">
    <source>
        <dbReference type="Google" id="ProtNLM"/>
    </source>
</evidence>
<reference evidence="1" key="4">
    <citation type="submission" date="2024-05" db="EMBL/GenBank/DDBJ databases">
        <authorList>
            <person name="Sun Q."/>
            <person name="Zhou Y."/>
        </authorList>
    </citation>
    <scope>NUCLEOTIDE SEQUENCE</scope>
    <source>
        <strain evidence="1">CGMCC 1.11013</strain>
    </source>
</reference>
<proteinExistence type="predicted"/>
<evidence type="ECO:0000313" key="1">
    <source>
        <dbReference type="EMBL" id="GGD77896.1"/>
    </source>
</evidence>
<dbReference type="STRING" id="1071679.BG57_10135"/>
<dbReference type="EMBL" id="BMEG01000005">
    <property type="protein sequence ID" value="GGD77896.1"/>
    <property type="molecule type" value="Genomic_DNA"/>
</dbReference>
<dbReference type="RefSeq" id="WP_052005583.1">
    <property type="nucleotide sequence ID" value="NZ_BMEG01000005.1"/>
</dbReference>
<name>A0A069PHC2_9BURK</name>
<comment type="caution">
    <text evidence="2">The sequence shown here is derived from an EMBL/GenBank/DDBJ whole genome shotgun (WGS) entry which is preliminary data.</text>
</comment>
<sequence>MHGSVPLPLELADNVAWHFHDLAKSRTVDRPPAEGEVGLWLITSEFRFASASNIGSWLSVAERKRARLYPNSAIGRRFGVARATLRLVVSQMFGCRPQEVRVEDAPDERIVVKDAAGERSVGVDVSYSGIWIVMAVASADVGIGLSVDAPGAQGAQIALVEAAHIASQRAGRGEGAASSTWHGLVLPMPGELRGVVAVDRPVSEVHAFGWEKQIKANTDV</sequence>
<dbReference type="AlphaFoldDB" id="A0A069PHC2"/>
<dbReference type="Gene3D" id="3.90.470.20">
    <property type="entry name" value="4'-phosphopantetheinyl transferase domain"/>
    <property type="match status" value="1"/>
</dbReference>
<evidence type="ECO:0000313" key="2">
    <source>
        <dbReference type="EMBL" id="KDR36741.1"/>
    </source>
</evidence>
<evidence type="ECO:0000313" key="3">
    <source>
        <dbReference type="Proteomes" id="UP000027439"/>
    </source>
</evidence>
<dbReference type="Proteomes" id="UP000597138">
    <property type="component" value="Unassembled WGS sequence"/>
</dbReference>
<evidence type="ECO:0000313" key="4">
    <source>
        <dbReference type="Proteomes" id="UP000597138"/>
    </source>
</evidence>
<dbReference type="GO" id="GO:0008897">
    <property type="term" value="F:holo-[acyl-carrier-protein] synthase activity"/>
    <property type="evidence" value="ECO:0007669"/>
    <property type="project" value="InterPro"/>
</dbReference>
<dbReference type="OrthoDB" id="8997880at2"/>
<dbReference type="eggNOG" id="ENOG5032BSI">
    <property type="taxonomic scope" value="Bacteria"/>
</dbReference>
<gene>
    <name evidence="2" type="ORF">BG57_10135</name>
    <name evidence="1" type="ORF">GCM10010985_35550</name>
</gene>
<reference evidence="1" key="1">
    <citation type="journal article" date="2014" name="Int. J. Syst. Evol. Microbiol.">
        <title>Complete genome of a new Firmicutes species belonging to the dominant human colonic microbiota ('Ruminococcus bicirculans') reveals two chromosomes and a selective capacity to utilize plant glucans.</title>
        <authorList>
            <consortium name="NISC Comparative Sequencing Program"/>
            <person name="Wegmann U."/>
            <person name="Louis P."/>
            <person name="Goesmann A."/>
            <person name="Henrissat B."/>
            <person name="Duncan S.H."/>
            <person name="Flint H.J."/>
        </authorList>
    </citation>
    <scope>NUCLEOTIDE SEQUENCE</scope>
    <source>
        <strain evidence="1">CGMCC 1.11013</strain>
    </source>
</reference>
<dbReference type="Proteomes" id="UP000027439">
    <property type="component" value="Unassembled WGS sequence"/>
</dbReference>
<dbReference type="EMBL" id="JFHE01000002">
    <property type="protein sequence ID" value="KDR36741.1"/>
    <property type="molecule type" value="Genomic_DNA"/>
</dbReference>
<dbReference type="InterPro" id="IPR037143">
    <property type="entry name" value="4-PPantetheinyl_Trfase_dom_sf"/>
</dbReference>